<comment type="caution">
    <text evidence="1">The sequence shown here is derived from an EMBL/GenBank/DDBJ whole genome shotgun (WGS) entry which is preliminary data.</text>
</comment>
<protein>
    <submittedName>
        <fullName evidence="1">Uncharacterized protein</fullName>
    </submittedName>
</protein>
<proteinExistence type="predicted"/>
<dbReference type="Proteomes" id="UP000814033">
    <property type="component" value="Unassembled WGS sequence"/>
</dbReference>
<keyword evidence="2" id="KW-1185">Reference proteome</keyword>
<name>A0ACB8R6J7_9AGAM</name>
<sequence>MLLRTVVCQLARHPELLDAISLQQVLDFISFAAAIKSDICFVQPTPTSRDDPPPAFLSPGICSFLADSTAIPYELIDDIWALFRDVVWAHGEPSEQAASVRRAFDEHGLHRGITLLSFYPPHRHCINPLCSGREPVLGKQQARQVVAFTLDDGARPAWAINLYCSHCQTTYHHNYSVRQHERTYYPGIPDFLQVGEHQFIAAALASAWTDLMVVSWVSATNCARSYEMSLSQKSTHVEGWQFGFSLTTEQVWDAFILLALLRDHERRSQLLHVPHSGEQRDRFVTAMQRRNELIVFAGQPELRHYCDRCMRIYEDPDTSVPMRKCQPIVVDGITLGHPCCGVFGCKVPLANNRHRFCPVHTPLHYVCAVNGCDSPVVPGSKTCSDRQTDLPTARTDAPCPSKSATGNVKRKAQFGRRRTHNEQIIVRPCGVVVARATFYGAEAVSNVLLFVERVFEIAGALKPDEMFYDTACAALREIIFNQLLWWRDVGLPVDVFHHKTKHTIRDLLCQLHCNPANFPELLTPDGKWYFNSSAAEQTNAWLGGYQAICREMLTTKYNFFLDEMIMRRNVTVVERLRKQGHNPMYSS</sequence>
<reference evidence="1" key="2">
    <citation type="journal article" date="2022" name="New Phytol.">
        <title>Evolutionary transition to the ectomycorrhizal habit in the genomes of a hyperdiverse lineage of mushroom-forming fungi.</title>
        <authorList>
            <person name="Looney B."/>
            <person name="Miyauchi S."/>
            <person name="Morin E."/>
            <person name="Drula E."/>
            <person name="Courty P.E."/>
            <person name="Kohler A."/>
            <person name="Kuo A."/>
            <person name="LaButti K."/>
            <person name="Pangilinan J."/>
            <person name="Lipzen A."/>
            <person name="Riley R."/>
            <person name="Andreopoulos W."/>
            <person name="He G."/>
            <person name="Johnson J."/>
            <person name="Nolan M."/>
            <person name="Tritt A."/>
            <person name="Barry K.W."/>
            <person name="Grigoriev I.V."/>
            <person name="Nagy L.G."/>
            <person name="Hibbett D."/>
            <person name="Henrissat B."/>
            <person name="Matheny P.B."/>
            <person name="Labbe J."/>
            <person name="Martin F.M."/>
        </authorList>
    </citation>
    <scope>NUCLEOTIDE SEQUENCE</scope>
    <source>
        <strain evidence="1">FP105234-sp</strain>
    </source>
</reference>
<evidence type="ECO:0000313" key="1">
    <source>
        <dbReference type="EMBL" id="KAI0039532.1"/>
    </source>
</evidence>
<accession>A0ACB8R6J7</accession>
<organism evidence="1 2">
    <name type="scientific">Auriscalpium vulgare</name>
    <dbReference type="NCBI Taxonomy" id="40419"/>
    <lineage>
        <taxon>Eukaryota</taxon>
        <taxon>Fungi</taxon>
        <taxon>Dikarya</taxon>
        <taxon>Basidiomycota</taxon>
        <taxon>Agaricomycotina</taxon>
        <taxon>Agaricomycetes</taxon>
        <taxon>Russulales</taxon>
        <taxon>Auriscalpiaceae</taxon>
        <taxon>Auriscalpium</taxon>
    </lineage>
</organism>
<gene>
    <name evidence="1" type="ORF">FA95DRAFT_1585268</name>
</gene>
<reference evidence="1" key="1">
    <citation type="submission" date="2021-02" db="EMBL/GenBank/DDBJ databases">
        <authorList>
            <consortium name="DOE Joint Genome Institute"/>
            <person name="Ahrendt S."/>
            <person name="Looney B.P."/>
            <person name="Miyauchi S."/>
            <person name="Morin E."/>
            <person name="Drula E."/>
            <person name="Courty P.E."/>
            <person name="Chicoki N."/>
            <person name="Fauchery L."/>
            <person name="Kohler A."/>
            <person name="Kuo A."/>
            <person name="Labutti K."/>
            <person name="Pangilinan J."/>
            <person name="Lipzen A."/>
            <person name="Riley R."/>
            <person name="Andreopoulos W."/>
            <person name="He G."/>
            <person name="Johnson J."/>
            <person name="Barry K.W."/>
            <person name="Grigoriev I.V."/>
            <person name="Nagy L."/>
            <person name="Hibbett D."/>
            <person name="Henrissat B."/>
            <person name="Matheny P.B."/>
            <person name="Labbe J."/>
            <person name="Martin F."/>
        </authorList>
    </citation>
    <scope>NUCLEOTIDE SEQUENCE</scope>
    <source>
        <strain evidence="1">FP105234-sp</strain>
    </source>
</reference>
<dbReference type="EMBL" id="MU276293">
    <property type="protein sequence ID" value="KAI0039532.1"/>
    <property type="molecule type" value="Genomic_DNA"/>
</dbReference>
<evidence type="ECO:0000313" key="2">
    <source>
        <dbReference type="Proteomes" id="UP000814033"/>
    </source>
</evidence>